<protein>
    <recommendedName>
        <fullName evidence="9">Protein MEF2BNB-like</fullName>
    </recommendedName>
</protein>
<evidence type="ECO:0000313" key="6">
    <source>
        <dbReference type="EMBL" id="KHN45710.1"/>
    </source>
</evidence>
<proteinExistence type="inferred from homology"/>
<dbReference type="Gramene" id="XM_028327996.1">
    <property type="protein sequence ID" value="XP_028183797.1"/>
    <property type="gene ID" value="LOC114370596"/>
</dbReference>
<name>A0A0B2SL44_GLYSO</name>
<dbReference type="Pfam" id="PF10167">
    <property type="entry name" value="BORCS8"/>
    <property type="match status" value="1"/>
</dbReference>
<dbReference type="Proteomes" id="UP000289340">
    <property type="component" value="Chromosome 10"/>
</dbReference>
<evidence type="ECO:0000313" key="8">
    <source>
        <dbReference type="Proteomes" id="UP000289340"/>
    </source>
</evidence>
<evidence type="ECO:0000256" key="4">
    <source>
        <dbReference type="ARBA" id="ARBA00023228"/>
    </source>
</evidence>
<organism evidence="6">
    <name type="scientific">Glycine soja</name>
    <name type="common">Wild soybean</name>
    <dbReference type="NCBI Taxonomy" id="3848"/>
    <lineage>
        <taxon>Eukaryota</taxon>
        <taxon>Viridiplantae</taxon>
        <taxon>Streptophyta</taxon>
        <taxon>Embryophyta</taxon>
        <taxon>Tracheophyta</taxon>
        <taxon>Spermatophyta</taxon>
        <taxon>Magnoliopsida</taxon>
        <taxon>eudicotyledons</taxon>
        <taxon>Gunneridae</taxon>
        <taxon>Pentapetalae</taxon>
        <taxon>rosids</taxon>
        <taxon>fabids</taxon>
        <taxon>Fabales</taxon>
        <taxon>Fabaceae</taxon>
        <taxon>Papilionoideae</taxon>
        <taxon>50 kb inversion clade</taxon>
        <taxon>NPAAA clade</taxon>
        <taxon>indigoferoid/millettioid clade</taxon>
        <taxon>Phaseoleae</taxon>
        <taxon>Glycine</taxon>
        <taxon>Glycine subgen. Soja</taxon>
    </lineage>
</organism>
<dbReference type="PANTHER" id="PTHR21146">
    <property type="entry name" value="MEF2B PROTEIN"/>
    <property type="match status" value="1"/>
</dbReference>
<feature type="compositionally biased region" description="Polar residues" evidence="5">
    <location>
        <begin position="187"/>
        <end position="205"/>
    </location>
</feature>
<evidence type="ECO:0000313" key="7">
    <source>
        <dbReference type="EMBL" id="RZB86598.1"/>
    </source>
</evidence>
<gene>
    <name evidence="7" type="ORF">D0Y65_026594</name>
    <name evidence="6" type="ORF">glysoja_046291</name>
</gene>
<evidence type="ECO:0000256" key="1">
    <source>
        <dbReference type="ARBA" id="ARBA00004656"/>
    </source>
</evidence>
<evidence type="ECO:0000256" key="3">
    <source>
        <dbReference type="ARBA" id="ARBA00023136"/>
    </source>
</evidence>
<keyword evidence="8" id="KW-1185">Reference proteome</keyword>
<reference evidence="6" key="1">
    <citation type="submission" date="2014-07" db="EMBL/GenBank/DDBJ databases">
        <title>Identification of a novel salt tolerance gene in wild soybean by whole-genome sequencing.</title>
        <authorList>
            <person name="Lam H.-M."/>
            <person name="Qi X."/>
            <person name="Li M.-W."/>
            <person name="Liu X."/>
            <person name="Xie M."/>
            <person name="Ni M."/>
            <person name="Xu X."/>
        </authorList>
    </citation>
    <scope>NUCLEOTIDE SEQUENCE [LARGE SCALE GENOMIC DNA]</scope>
    <source>
        <tissue evidence="6">Root</tissue>
    </source>
</reference>
<dbReference type="EMBL" id="QZWG01000010">
    <property type="protein sequence ID" value="RZB86598.1"/>
    <property type="molecule type" value="Genomic_DNA"/>
</dbReference>
<accession>A0A0B2SL44</accession>
<evidence type="ECO:0000256" key="2">
    <source>
        <dbReference type="ARBA" id="ARBA00010463"/>
    </source>
</evidence>
<evidence type="ECO:0008006" key="9">
    <source>
        <dbReference type="Google" id="ProtNLM"/>
    </source>
</evidence>
<keyword evidence="3" id="KW-0472">Membrane</keyword>
<dbReference type="InterPro" id="IPR019320">
    <property type="entry name" value="BORCS8"/>
</dbReference>
<sequence>MHGFSHVDGFVEISNCLAEMIKYAANEPSAGLFFIQHHTQNAVPNVIKLKNNIIDKSHETTLQTEDLEDSVAMVRSMKECGFPIADEMIGDIKKSLVIMTAKHPKGRRLIHQSTSYFQTDRANPAVYSQEGISEMRGNYFSSVFSFSKQKTKTKSLNKWPQLDSMGSVNSNTEKQLMYHSMSLPDASANSTASSQADKPVSSQVEGESRPEPSDIGDKLLSLSENFDDFKASKQAKLEDWLEGTSNHGENCLPGDEKMALRK</sequence>
<comment type="subcellular location">
    <subcellularLocation>
        <location evidence="1">Lysosome membrane</location>
    </subcellularLocation>
</comment>
<feature type="compositionally biased region" description="Basic and acidic residues" evidence="5">
    <location>
        <begin position="206"/>
        <end position="217"/>
    </location>
</feature>
<reference evidence="7 8" key="2">
    <citation type="submission" date="2018-09" db="EMBL/GenBank/DDBJ databases">
        <title>A high-quality reference genome of wild soybean provides a powerful tool to mine soybean genomes.</title>
        <authorList>
            <person name="Xie M."/>
            <person name="Chung C.Y.L."/>
            <person name="Li M.-W."/>
            <person name="Wong F.-L."/>
            <person name="Chan T.-F."/>
            <person name="Lam H.-M."/>
        </authorList>
    </citation>
    <scope>NUCLEOTIDE SEQUENCE [LARGE SCALE GENOMIC DNA]</scope>
    <source>
        <strain evidence="8">cv. W05</strain>
        <tissue evidence="7">Hypocotyl of etiolated seedlings</tissue>
    </source>
</reference>
<dbReference type="AlphaFoldDB" id="A0A0B2SL44"/>
<dbReference type="EMBL" id="KN641973">
    <property type="protein sequence ID" value="KHN45710.1"/>
    <property type="molecule type" value="Genomic_DNA"/>
</dbReference>
<keyword evidence="4" id="KW-0458">Lysosome</keyword>
<dbReference type="EMBL" id="QZWG01000010">
    <property type="protein sequence ID" value="RZB86599.1"/>
    <property type="molecule type" value="Genomic_DNA"/>
</dbReference>
<evidence type="ECO:0000256" key="5">
    <source>
        <dbReference type="SAM" id="MobiDB-lite"/>
    </source>
</evidence>
<feature type="region of interest" description="Disordered" evidence="5">
    <location>
        <begin position="240"/>
        <end position="262"/>
    </location>
</feature>
<dbReference type="GO" id="GO:0005765">
    <property type="term" value="C:lysosomal membrane"/>
    <property type="evidence" value="ECO:0007669"/>
    <property type="project" value="UniProtKB-SubCell"/>
</dbReference>
<dbReference type="PANTHER" id="PTHR21146:SF0">
    <property type="entry name" value="BLOC-1-RELATED COMPLEX SUBUNIT 8"/>
    <property type="match status" value="1"/>
</dbReference>
<comment type="similarity">
    <text evidence="2">Belongs to the BORCS8 family.</text>
</comment>
<dbReference type="Gramene" id="XM_028327995.1">
    <property type="protein sequence ID" value="XP_028183796.1"/>
    <property type="gene ID" value="LOC114370596"/>
</dbReference>
<dbReference type="Proteomes" id="UP000053555">
    <property type="component" value="Unassembled WGS sequence"/>
</dbReference>
<feature type="region of interest" description="Disordered" evidence="5">
    <location>
        <begin position="185"/>
        <end position="220"/>
    </location>
</feature>